<dbReference type="EMBL" id="JAKELL010000008">
    <property type="protein sequence ID" value="KAH8996616.1"/>
    <property type="molecule type" value="Genomic_DNA"/>
</dbReference>
<evidence type="ECO:0000256" key="3">
    <source>
        <dbReference type="ARBA" id="ARBA00013017"/>
    </source>
</evidence>
<evidence type="ECO:0000256" key="7">
    <source>
        <dbReference type="ARBA" id="ARBA00023157"/>
    </source>
</evidence>
<evidence type="ECO:0000256" key="14">
    <source>
        <dbReference type="SAM" id="MobiDB-lite"/>
    </source>
</evidence>
<keyword evidence="6" id="KW-0560">Oxidoreductase</keyword>
<reference evidence="16" key="1">
    <citation type="submission" date="2022-01" db="EMBL/GenBank/DDBJ databases">
        <title>Comparative genomics reveals a dynamic genome evolution in the ectomycorrhizal milk-cap (Lactarius) mushrooms.</title>
        <authorList>
            <consortium name="DOE Joint Genome Institute"/>
            <person name="Lebreton A."/>
            <person name="Tang N."/>
            <person name="Kuo A."/>
            <person name="LaButti K."/>
            <person name="Drula E."/>
            <person name="Barry K."/>
            <person name="Clum A."/>
            <person name="Lipzen A."/>
            <person name="Mousain D."/>
            <person name="Ng V."/>
            <person name="Wang R."/>
            <person name="Wang X."/>
            <person name="Dai Y."/>
            <person name="Henrissat B."/>
            <person name="Grigoriev I.V."/>
            <person name="Guerin-Laguette A."/>
            <person name="Yu F."/>
            <person name="Martin F.M."/>
        </authorList>
    </citation>
    <scope>NUCLEOTIDE SEQUENCE</scope>
    <source>
        <strain evidence="16">QP</strain>
    </source>
</reference>
<dbReference type="PROSITE" id="PS51352">
    <property type="entry name" value="THIOREDOXIN_2"/>
    <property type="match status" value="1"/>
</dbReference>
<evidence type="ECO:0000256" key="13">
    <source>
        <dbReference type="ARBA" id="ARBA00077538"/>
    </source>
</evidence>
<feature type="domain" description="Thioredoxin" evidence="15">
    <location>
        <begin position="39"/>
        <end position="187"/>
    </location>
</feature>
<keyword evidence="7" id="KW-1015">Disulfide bond</keyword>
<dbReference type="Proteomes" id="UP001201163">
    <property type="component" value="Unassembled WGS sequence"/>
</dbReference>
<evidence type="ECO:0000256" key="4">
    <source>
        <dbReference type="ARBA" id="ARBA00022559"/>
    </source>
</evidence>
<evidence type="ECO:0000256" key="12">
    <source>
        <dbReference type="ARBA" id="ARBA00049091"/>
    </source>
</evidence>
<evidence type="ECO:0000256" key="9">
    <source>
        <dbReference type="ARBA" id="ARBA00023284"/>
    </source>
</evidence>
<evidence type="ECO:0000256" key="1">
    <source>
        <dbReference type="ARBA" id="ARBA00004123"/>
    </source>
</evidence>
<keyword evidence="8" id="KW-0539">Nucleus</keyword>
<evidence type="ECO:0000259" key="15">
    <source>
        <dbReference type="PROSITE" id="PS51352"/>
    </source>
</evidence>
<keyword evidence="9" id="KW-0676">Redox-active center</keyword>
<keyword evidence="17" id="KW-1185">Reference proteome</keyword>
<dbReference type="FunFam" id="3.40.30.10:FF:000157">
    <property type="entry name" value="DOT5p Nuclear thiol peroxidase"/>
    <property type="match status" value="1"/>
</dbReference>
<dbReference type="Pfam" id="PF00578">
    <property type="entry name" value="AhpC-TSA"/>
    <property type="match status" value="1"/>
</dbReference>
<dbReference type="EC" id="1.11.1.24" evidence="3"/>
<keyword evidence="4" id="KW-0575">Peroxidase</keyword>
<comment type="subcellular location">
    <subcellularLocation>
        <location evidence="1">Nucleus</location>
    </subcellularLocation>
</comment>
<keyword evidence="5" id="KW-0049">Antioxidant</keyword>
<evidence type="ECO:0000313" key="16">
    <source>
        <dbReference type="EMBL" id="KAH8996616.1"/>
    </source>
</evidence>
<dbReference type="PANTHER" id="PTHR42801:SF23">
    <property type="entry name" value="PEROXIREDOXIN DOT5"/>
    <property type="match status" value="1"/>
</dbReference>
<comment type="subunit">
    <text evidence="2">Monomer.</text>
</comment>
<evidence type="ECO:0000313" key="17">
    <source>
        <dbReference type="Proteomes" id="UP001201163"/>
    </source>
</evidence>
<dbReference type="InterPro" id="IPR013766">
    <property type="entry name" value="Thioredoxin_domain"/>
</dbReference>
<comment type="similarity">
    <text evidence="11">Belongs to the peroxiredoxin family. BCP/PrxQ subfamily.</text>
</comment>
<dbReference type="PANTHER" id="PTHR42801">
    <property type="entry name" value="THIOREDOXIN-DEPENDENT PEROXIDE REDUCTASE"/>
    <property type="match status" value="1"/>
</dbReference>
<dbReference type="Gene3D" id="3.40.30.10">
    <property type="entry name" value="Glutaredoxin"/>
    <property type="match status" value="1"/>
</dbReference>
<name>A0AAD4LL96_9AGAM</name>
<feature type="region of interest" description="Disordered" evidence="14">
    <location>
        <begin position="1"/>
        <end position="25"/>
    </location>
</feature>
<dbReference type="GO" id="GO:0034599">
    <property type="term" value="P:cellular response to oxidative stress"/>
    <property type="evidence" value="ECO:0007669"/>
    <property type="project" value="TreeGrafter"/>
</dbReference>
<dbReference type="SUPFAM" id="SSF52833">
    <property type="entry name" value="Thioredoxin-like"/>
    <property type="match status" value="1"/>
</dbReference>
<comment type="catalytic activity">
    <reaction evidence="12">
        <text>a hydroperoxide + [thioredoxin]-dithiol = an alcohol + [thioredoxin]-disulfide + H2O</text>
        <dbReference type="Rhea" id="RHEA:62620"/>
        <dbReference type="Rhea" id="RHEA-COMP:10698"/>
        <dbReference type="Rhea" id="RHEA-COMP:10700"/>
        <dbReference type="ChEBI" id="CHEBI:15377"/>
        <dbReference type="ChEBI" id="CHEBI:29950"/>
        <dbReference type="ChEBI" id="CHEBI:30879"/>
        <dbReference type="ChEBI" id="CHEBI:35924"/>
        <dbReference type="ChEBI" id="CHEBI:50058"/>
        <dbReference type="EC" id="1.11.1.24"/>
    </reaction>
</comment>
<evidence type="ECO:0000256" key="8">
    <source>
        <dbReference type="ARBA" id="ARBA00023242"/>
    </source>
</evidence>
<dbReference type="GO" id="GO:0045454">
    <property type="term" value="P:cell redox homeostasis"/>
    <property type="evidence" value="ECO:0007669"/>
    <property type="project" value="TreeGrafter"/>
</dbReference>
<dbReference type="CDD" id="cd03017">
    <property type="entry name" value="PRX_BCP"/>
    <property type="match status" value="1"/>
</dbReference>
<accession>A0AAD4LL96</accession>
<dbReference type="GO" id="GO:0005634">
    <property type="term" value="C:nucleus"/>
    <property type="evidence" value="ECO:0007669"/>
    <property type="project" value="UniProtKB-SubCell"/>
</dbReference>
<evidence type="ECO:0000256" key="5">
    <source>
        <dbReference type="ARBA" id="ARBA00022862"/>
    </source>
</evidence>
<evidence type="ECO:0000256" key="11">
    <source>
        <dbReference type="ARBA" id="ARBA00038489"/>
    </source>
</evidence>
<dbReference type="InterPro" id="IPR050924">
    <property type="entry name" value="Peroxiredoxin_BCP/PrxQ"/>
</dbReference>
<organism evidence="16 17">
    <name type="scientific">Lactarius akahatsu</name>
    <dbReference type="NCBI Taxonomy" id="416441"/>
    <lineage>
        <taxon>Eukaryota</taxon>
        <taxon>Fungi</taxon>
        <taxon>Dikarya</taxon>
        <taxon>Basidiomycota</taxon>
        <taxon>Agaricomycotina</taxon>
        <taxon>Agaricomycetes</taxon>
        <taxon>Russulales</taxon>
        <taxon>Russulaceae</taxon>
        <taxon>Lactarius</taxon>
    </lineage>
</organism>
<comment type="caution">
    <text evidence="16">The sequence shown here is derived from an EMBL/GenBank/DDBJ whole genome shotgun (WGS) entry which is preliminary data.</text>
</comment>
<proteinExistence type="inferred from homology"/>
<dbReference type="GO" id="GO:0005737">
    <property type="term" value="C:cytoplasm"/>
    <property type="evidence" value="ECO:0007669"/>
    <property type="project" value="TreeGrafter"/>
</dbReference>
<gene>
    <name evidence="16" type="ORF">EDB92DRAFT_1840914</name>
</gene>
<dbReference type="InterPro" id="IPR000866">
    <property type="entry name" value="AhpC/TSA"/>
</dbReference>
<dbReference type="InterPro" id="IPR036249">
    <property type="entry name" value="Thioredoxin-like_sf"/>
</dbReference>
<protein>
    <recommendedName>
        <fullName evidence="3">thioredoxin-dependent peroxiredoxin</fullName>
        <ecNumber evidence="3">1.11.1.24</ecNumber>
    </recommendedName>
    <alternativeName>
        <fullName evidence="13">Nuclear thiol peroxidase</fullName>
    </alternativeName>
    <alternativeName>
        <fullName evidence="10">Thioredoxin peroxidase</fullName>
    </alternativeName>
</protein>
<evidence type="ECO:0000256" key="2">
    <source>
        <dbReference type="ARBA" id="ARBA00011245"/>
    </source>
</evidence>
<evidence type="ECO:0000256" key="6">
    <source>
        <dbReference type="ARBA" id="ARBA00023002"/>
    </source>
</evidence>
<evidence type="ECO:0000256" key="10">
    <source>
        <dbReference type="ARBA" id="ARBA00032824"/>
    </source>
</evidence>
<dbReference type="GO" id="GO:0008379">
    <property type="term" value="F:thioredoxin peroxidase activity"/>
    <property type="evidence" value="ECO:0007669"/>
    <property type="project" value="TreeGrafter"/>
</dbReference>
<sequence>MSEPRRSARLAATTATTAKTDTEVVETTPPAKTPVLAPIDIGDTLPSYILKNEQGEDIDVAKITEEKGVVIFSIPKADTSGCTTQACGFRDIYPDFTEHDFTVYCLSHDKPEDQKKWQLKKEFPYPLLSDPDRVFVAALGAKDPKTGKTKRGHFIFAKGGKLVDKKLPVTPADSPTFALEFVKSFKPAL</sequence>
<dbReference type="AlphaFoldDB" id="A0AAD4LL96"/>